<dbReference type="Pfam" id="PF06271">
    <property type="entry name" value="RDD"/>
    <property type="match status" value="1"/>
</dbReference>
<proteinExistence type="predicted"/>
<protein>
    <submittedName>
        <fullName evidence="10">RDD family protein</fullName>
    </submittedName>
</protein>
<feature type="transmembrane region" description="Helical" evidence="8">
    <location>
        <begin position="97"/>
        <end position="119"/>
    </location>
</feature>
<dbReference type="PANTHER" id="PTHR36115:SF6">
    <property type="entry name" value="PROLINE-RICH ANTIGEN HOMOLOG"/>
    <property type="match status" value="1"/>
</dbReference>
<evidence type="ECO:0000256" key="6">
    <source>
        <dbReference type="SAM" id="Coils"/>
    </source>
</evidence>
<keyword evidence="3 8" id="KW-0812">Transmembrane</keyword>
<feature type="domain" description="RDD" evidence="9">
    <location>
        <begin position="199"/>
        <end position="276"/>
    </location>
</feature>
<keyword evidence="5 8" id="KW-0472">Membrane</keyword>
<evidence type="ECO:0000259" key="9">
    <source>
        <dbReference type="Pfam" id="PF06271"/>
    </source>
</evidence>
<evidence type="ECO:0000256" key="5">
    <source>
        <dbReference type="ARBA" id="ARBA00023136"/>
    </source>
</evidence>
<feature type="coiled-coil region" evidence="6">
    <location>
        <begin position="151"/>
        <end position="178"/>
    </location>
</feature>
<feature type="transmembrane region" description="Helical" evidence="8">
    <location>
        <begin position="194"/>
        <end position="213"/>
    </location>
</feature>
<evidence type="ECO:0000256" key="4">
    <source>
        <dbReference type="ARBA" id="ARBA00022989"/>
    </source>
</evidence>
<evidence type="ECO:0000256" key="8">
    <source>
        <dbReference type="SAM" id="Phobius"/>
    </source>
</evidence>
<keyword evidence="4 8" id="KW-1133">Transmembrane helix</keyword>
<evidence type="ECO:0000256" key="7">
    <source>
        <dbReference type="SAM" id="MobiDB-lite"/>
    </source>
</evidence>
<evidence type="ECO:0000256" key="1">
    <source>
        <dbReference type="ARBA" id="ARBA00004651"/>
    </source>
</evidence>
<reference evidence="10 11" key="2">
    <citation type="submission" date="2023-12" db="EMBL/GenBank/DDBJ databases">
        <title>Description of an unclassified Opitutus bacterium of Verrucomicrobiota.</title>
        <authorList>
            <person name="Zhang D.-F."/>
        </authorList>
    </citation>
    <scope>NUCLEOTIDE SEQUENCE [LARGE SCALE GENOMIC DNA]</scope>
    <source>
        <strain evidence="10 11">WL0086</strain>
    </source>
</reference>
<accession>A0ABZ1C2L9</accession>
<dbReference type="InterPro" id="IPR010432">
    <property type="entry name" value="RDD"/>
</dbReference>
<dbReference type="InterPro" id="IPR051791">
    <property type="entry name" value="Pra-immunoreactive"/>
</dbReference>
<keyword evidence="11" id="KW-1185">Reference proteome</keyword>
<dbReference type="EMBL" id="CP139781">
    <property type="protein sequence ID" value="WRQ85681.1"/>
    <property type="molecule type" value="Genomic_DNA"/>
</dbReference>
<gene>
    <name evidence="10" type="ORF">K1X11_012785</name>
</gene>
<evidence type="ECO:0000313" key="10">
    <source>
        <dbReference type="EMBL" id="WRQ85681.1"/>
    </source>
</evidence>
<evidence type="ECO:0000256" key="2">
    <source>
        <dbReference type="ARBA" id="ARBA00022475"/>
    </source>
</evidence>
<feature type="region of interest" description="Disordered" evidence="7">
    <location>
        <begin position="1"/>
        <end position="25"/>
    </location>
</feature>
<dbReference type="PANTHER" id="PTHR36115">
    <property type="entry name" value="PROLINE-RICH ANTIGEN HOMOLOG-RELATED"/>
    <property type="match status" value="1"/>
</dbReference>
<keyword evidence="2" id="KW-1003">Cell membrane</keyword>
<name>A0ABZ1C2L9_9BACT</name>
<dbReference type="Proteomes" id="UP000738431">
    <property type="component" value="Chromosome"/>
</dbReference>
<organism evidence="10 11">
    <name type="scientific">Actomonas aquatica</name>
    <dbReference type="NCBI Taxonomy" id="2866162"/>
    <lineage>
        <taxon>Bacteria</taxon>
        <taxon>Pseudomonadati</taxon>
        <taxon>Verrucomicrobiota</taxon>
        <taxon>Opitutia</taxon>
        <taxon>Opitutales</taxon>
        <taxon>Opitutaceae</taxon>
        <taxon>Actomonas</taxon>
    </lineage>
</organism>
<keyword evidence="6" id="KW-0175">Coiled coil</keyword>
<comment type="subcellular location">
    <subcellularLocation>
        <location evidence="1">Cell membrane</location>
        <topology evidence="1">Multi-pass membrane protein</topology>
    </subcellularLocation>
</comment>
<evidence type="ECO:0000256" key="3">
    <source>
        <dbReference type="ARBA" id="ARBA00022692"/>
    </source>
</evidence>
<evidence type="ECO:0000313" key="11">
    <source>
        <dbReference type="Proteomes" id="UP000738431"/>
    </source>
</evidence>
<dbReference type="RefSeq" id="WP_221032778.1">
    <property type="nucleotide sequence ID" value="NZ_CP139781.1"/>
</dbReference>
<reference evidence="10 11" key="1">
    <citation type="submission" date="2021-08" db="EMBL/GenBank/DDBJ databases">
        <authorList>
            <person name="Zhang D."/>
            <person name="Zhang A."/>
            <person name="Wang L."/>
        </authorList>
    </citation>
    <scope>NUCLEOTIDE SEQUENCE [LARGE SCALE GENOMIC DNA]</scope>
    <source>
        <strain evidence="10 11">WL0086</strain>
    </source>
</reference>
<sequence length="283" mass="30265">MPDDTPIDDLGAAATPPAGQTSARRPKGVLDAARLQVAPTLLGTRLAKPWQRAAAMAIDLVVIACLSLLSHPVLGLLTGATFAVLGTRRESDAKTWAILRWGLIALGAIVIVLSGALLAGKPLVRSGAFNLAAEREAPDLSPVYLPAAPSSADLRDAVRRLDAQVDYLKQENAALRDEIRGNSWLRLAADTSRTMGFTFGWAGVYFTLTTLLLRGRTVGKLILRTRVVRLDGQRLTGMDAFIRNGGYAAGLATGLIGFARLLWDPNRQAIQDRIAGTVVIRPE</sequence>
<feature type="transmembrane region" description="Helical" evidence="8">
    <location>
        <begin position="60"/>
        <end position="85"/>
    </location>
</feature>